<feature type="transmembrane region" description="Helical" evidence="1">
    <location>
        <begin position="211"/>
        <end position="237"/>
    </location>
</feature>
<feature type="transmembrane region" description="Helical" evidence="1">
    <location>
        <begin position="185"/>
        <end position="205"/>
    </location>
</feature>
<feature type="transmembrane region" description="Helical" evidence="1">
    <location>
        <begin position="74"/>
        <end position="95"/>
    </location>
</feature>
<evidence type="ECO:0000313" key="3">
    <source>
        <dbReference type="Proteomes" id="UP000248330"/>
    </source>
</evidence>
<evidence type="ECO:0000256" key="1">
    <source>
        <dbReference type="SAM" id="Phobius"/>
    </source>
</evidence>
<feature type="transmembrane region" description="Helical" evidence="1">
    <location>
        <begin position="151"/>
        <end position="173"/>
    </location>
</feature>
<dbReference type="RefSeq" id="WP_110263388.1">
    <property type="nucleotide sequence ID" value="NZ_CAKZQT010000007.1"/>
</dbReference>
<keyword evidence="1" id="KW-0472">Membrane</keyword>
<dbReference type="OrthoDB" id="7066463at2"/>
<sequence>MSRAPRDGGLAARLREQWRQNPKLELWLAWWTMVVFYQIFGIVFVLMTRVMPPPKPWWEPERVAQWFADTHDGLVWGFGIIFLISFMAPACNALIGYSMRRMSVSPVFAYSYIAIYSVSAFPGMLLAALLLCAGALRPDRDPQIISWLYDAAFMTFVGTMGLFLVGTAVWMVAILLDKNRVFPLWFGYLNICNLLTEVVVAPAWIFKAGPFAWNGVITFWIDTLVFAVYTAVFIALLRRMTVRDDLREGPLPETPQLATTASLRF</sequence>
<name>A0A318EK32_9GAMM</name>
<evidence type="ECO:0000313" key="2">
    <source>
        <dbReference type="EMBL" id="PXV71252.1"/>
    </source>
</evidence>
<feature type="transmembrane region" description="Helical" evidence="1">
    <location>
        <begin position="26"/>
        <end position="47"/>
    </location>
</feature>
<reference evidence="2 3" key="1">
    <citation type="submission" date="2018-04" db="EMBL/GenBank/DDBJ databases">
        <title>Genomic Encyclopedia of Type Strains, Phase IV (KMG-IV): sequencing the most valuable type-strain genomes for metagenomic binning, comparative biology and taxonomic classification.</title>
        <authorList>
            <person name="Goeker M."/>
        </authorList>
    </citation>
    <scope>NUCLEOTIDE SEQUENCE [LARGE SCALE GENOMIC DNA]</scope>
    <source>
        <strain evidence="2 3">DSM 104150</strain>
    </source>
</reference>
<organism evidence="2 3">
    <name type="scientific">Sinimarinibacterium flocculans</name>
    <dbReference type="NCBI Taxonomy" id="985250"/>
    <lineage>
        <taxon>Bacteria</taxon>
        <taxon>Pseudomonadati</taxon>
        <taxon>Pseudomonadota</taxon>
        <taxon>Gammaproteobacteria</taxon>
        <taxon>Nevskiales</taxon>
        <taxon>Nevskiaceae</taxon>
        <taxon>Sinimarinibacterium</taxon>
    </lineage>
</organism>
<proteinExistence type="predicted"/>
<dbReference type="AlphaFoldDB" id="A0A318EK32"/>
<feature type="transmembrane region" description="Helical" evidence="1">
    <location>
        <begin position="107"/>
        <end position="131"/>
    </location>
</feature>
<comment type="caution">
    <text evidence="2">The sequence shown here is derived from an EMBL/GenBank/DDBJ whole genome shotgun (WGS) entry which is preliminary data.</text>
</comment>
<accession>A0A318EK32</accession>
<dbReference type="EMBL" id="QICN01000001">
    <property type="protein sequence ID" value="PXV71252.1"/>
    <property type="molecule type" value="Genomic_DNA"/>
</dbReference>
<keyword evidence="1" id="KW-1133">Transmembrane helix</keyword>
<keyword evidence="1" id="KW-0812">Transmembrane</keyword>
<dbReference type="Proteomes" id="UP000248330">
    <property type="component" value="Unassembled WGS sequence"/>
</dbReference>
<protein>
    <submittedName>
        <fullName evidence="2">Uncharacterized protein</fullName>
    </submittedName>
</protein>
<keyword evidence="3" id="KW-1185">Reference proteome</keyword>
<gene>
    <name evidence="2" type="ORF">C8D93_101297</name>
</gene>